<reference evidence="1 2" key="1">
    <citation type="submission" date="2019-04" db="EMBL/GenBank/DDBJ databases">
        <title>Microbes associate with the intestines of laboratory mice.</title>
        <authorList>
            <person name="Navarre W."/>
            <person name="Wong E."/>
            <person name="Huang K.C."/>
            <person name="Tropini C."/>
            <person name="Ng K."/>
            <person name="Yu B."/>
        </authorList>
    </citation>
    <scope>NUCLEOTIDE SEQUENCE [LARGE SCALE GENOMIC DNA]</scope>
    <source>
        <strain evidence="1 2">NM83_B4-11</strain>
    </source>
</reference>
<evidence type="ECO:0000313" key="1">
    <source>
        <dbReference type="EMBL" id="THG39596.1"/>
    </source>
</evidence>
<evidence type="ECO:0000313" key="2">
    <source>
        <dbReference type="Proteomes" id="UP000308038"/>
    </source>
</evidence>
<organism evidence="1 2">
    <name type="scientific">Sphingomonas olei</name>
    <dbReference type="NCBI Taxonomy" id="1886787"/>
    <lineage>
        <taxon>Bacteria</taxon>
        <taxon>Pseudomonadati</taxon>
        <taxon>Pseudomonadota</taxon>
        <taxon>Alphaproteobacteria</taxon>
        <taxon>Sphingomonadales</taxon>
        <taxon>Sphingomonadaceae</taxon>
        <taxon>Sphingomonas</taxon>
    </lineage>
</organism>
<dbReference type="RefSeq" id="WP_136451655.1">
    <property type="nucleotide sequence ID" value="NZ_SSTI01000007.1"/>
</dbReference>
<keyword evidence="2" id="KW-1185">Reference proteome</keyword>
<dbReference type="Proteomes" id="UP000308038">
    <property type="component" value="Unassembled WGS sequence"/>
</dbReference>
<sequence>MVNAAEYLGIDPTGGHPERALALGYAPAVTAPGVAAVFALDQTLARLTLGTRDPMVAQLRLTWWREALCALENPPVPSQPILQTLAAARADGERLALAEDGWERLLGPFDQDELLAFAAERSVIFAEAARLAGAADDVEAAGSGWSLADLAQTTADRDLADRAALLAMPLLRQAATQRWSPAGRFLGALVHVAAADLNRRREPGSPSRVVRLAWHRLTGR</sequence>
<protein>
    <recommendedName>
        <fullName evidence="3">Phytoene synthase</fullName>
    </recommendedName>
</protein>
<name>A0ABY2QH54_9SPHN</name>
<proteinExistence type="predicted"/>
<evidence type="ECO:0008006" key="3">
    <source>
        <dbReference type="Google" id="ProtNLM"/>
    </source>
</evidence>
<dbReference type="EMBL" id="SSTI01000007">
    <property type="protein sequence ID" value="THG39596.1"/>
    <property type="molecule type" value="Genomic_DNA"/>
</dbReference>
<accession>A0ABY2QH54</accession>
<comment type="caution">
    <text evidence="1">The sequence shown here is derived from an EMBL/GenBank/DDBJ whole genome shotgun (WGS) entry which is preliminary data.</text>
</comment>
<gene>
    <name evidence="1" type="ORF">E5988_10500</name>
</gene>